<dbReference type="Gene3D" id="1.10.600.10">
    <property type="entry name" value="Farnesyl Diphosphate Synthase"/>
    <property type="match status" value="1"/>
</dbReference>
<dbReference type="CDD" id="cd00683">
    <property type="entry name" value="Trans_IPPS_HH"/>
    <property type="match status" value="1"/>
</dbReference>
<evidence type="ECO:0000313" key="5">
    <source>
        <dbReference type="EMBL" id="MFC6955528.1"/>
    </source>
</evidence>
<comment type="caution">
    <text evidence="5">The sequence shown here is derived from an EMBL/GenBank/DDBJ whole genome shotgun (WGS) entry which is preliminary data.</text>
</comment>
<dbReference type="InterPro" id="IPR033904">
    <property type="entry name" value="Trans_IPPS_HH"/>
</dbReference>
<proteinExistence type="predicted"/>
<dbReference type="SFLD" id="SFLDS00005">
    <property type="entry name" value="Isoprenoid_Synthase_Type_I"/>
    <property type="match status" value="1"/>
</dbReference>
<dbReference type="PANTHER" id="PTHR31480">
    <property type="entry name" value="BIFUNCTIONAL LYCOPENE CYCLASE/PHYTOENE SYNTHASE"/>
    <property type="match status" value="1"/>
</dbReference>
<dbReference type="GO" id="GO:0016765">
    <property type="term" value="F:transferase activity, transferring alkyl or aryl (other than methyl) groups"/>
    <property type="evidence" value="ECO:0007669"/>
    <property type="project" value="UniProtKB-ARBA"/>
</dbReference>
<dbReference type="PROSITE" id="PS01044">
    <property type="entry name" value="SQUALEN_PHYTOEN_SYN_1"/>
    <property type="match status" value="1"/>
</dbReference>
<evidence type="ECO:0000256" key="1">
    <source>
        <dbReference type="ARBA" id="ARBA00004684"/>
    </source>
</evidence>
<accession>A0ABD5VMA1</accession>
<evidence type="ECO:0000256" key="3">
    <source>
        <dbReference type="ARBA" id="ARBA00022746"/>
    </source>
</evidence>
<comment type="pathway">
    <text evidence="1">Carotenoid biosynthesis; phytoene biosynthesis.</text>
</comment>
<dbReference type="SUPFAM" id="SSF48576">
    <property type="entry name" value="Terpenoid synthases"/>
    <property type="match status" value="1"/>
</dbReference>
<keyword evidence="2" id="KW-0808">Transferase</keyword>
<feature type="compositionally biased region" description="Basic and acidic residues" evidence="4">
    <location>
        <begin position="307"/>
        <end position="322"/>
    </location>
</feature>
<keyword evidence="3" id="KW-0125">Carotenoid biosynthesis</keyword>
<keyword evidence="6" id="KW-1185">Reference proteome</keyword>
<dbReference type="SFLD" id="SFLDG01018">
    <property type="entry name" value="Squalene/Phytoene_Synthase_Lik"/>
    <property type="match status" value="1"/>
</dbReference>
<dbReference type="EMBL" id="JBHSXN010000006">
    <property type="protein sequence ID" value="MFC6955528.1"/>
    <property type="molecule type" value="Genomic_DNA"/>
</dbReference>
<dbReference type="SFLD" id="SFLDG01212">
    <property type="entry name" value="Phytoene_synthase_like"/>
    <property type="match status" value="1"/>
</dbReference>
<organism evidence="5 6">
    <name type="scientific">Halorubellus litoreus</name>
    <dbReference type="NCBI Taxonomy" id="755308"/>
    <lineage>
        <taxon>Archaea</taxon>
        <taxon>Methanobacteriati</taxon>
        <taxon>Methanobacteriota</taxon>
        <taxon>Stenosarchaea group</taxon>
        <taxon>Halobacteria</taxon>
        <taxon>Halobacteriales</taxon>
        <taxon>Halorubellaceae</taxon>
        <taxon>Halorubellus</taxon>
    </lineage>
</organism>
<evidence type="ECO:0000313" key="6">
    <source>
        <dbReference type="Proteomes" id="UP001596395"/>
    </source>
</evidence>
<dbReference type="InterPro" id="IPR008949">
    <property type="entry name" value="Isoprenoid_synthase_dom_sf"/>
</dbReference>
<sequence>MHDEHVKEGKAIQRETGKTFHIATRLLPERIRHPTYVLYGFFRIADEVVDDPDGRSREEQARRLAELRAQALGEEPADDPVLEAFAELCETYGIDDEWVNEFLDAMASDIDTDRYETYDDLEDYMRGSAAAVGVMMTDIMHLDDEAYEQALPHAIKLGEAFQLSNFVRDVHEDVVDRDRVYLPEETLERHGADVEDVKRLEFTPEVRDAIAEETARADSLYREGVAGIRYLPEDCQLAVLLAAVLYAEHHRVVRKRDYDTVTVDVDLPLWRKLACLVRTRWHWQWNKDPEAVFRRVSAVPYGDEPADEHHEGEHHGDDRDGGRGALGRVRGWLPSW</sequence>
<dbReference type="InterPro" id="IPR019845">
    <property type="entry name" value="Squalene/phytoene_synthase_CS"/>
</dbReference>
<dbReference type="AlphaFoldDB" id="A0ABD5VMA1"/>
<gene>
    <name evidence="5" type="ORF">ACFQGB_21925</name>
</gene>
<feature type="region of interest" description="Disordered" evidence="4">
    <location>
        <begin position="303"/>
        <end position="323"/>
    </location>
</feature>
<evidence type="ECO:0000256" key="4">
    <source>
        <dbReference type="SAM" id="MobiDB-lite"/>
    </source>
</evidence>
<dbReference type="RefSeq" id="WP_336352446.1">
    <property type="nucleotide sequence ID" value="NZ_JAZAQL010000006.1"/>
</dbReference>
<dbReference type="FunFam" id="1.10.600.10:FF:000020">
    <property type="entry name" value="Phytoene synthase"/>
    <property type="match status" value="1"/>
</dbReference>
<reference evidence="5 6" key="1">
    <citation type="journal article" date="2019" name="Int. J. Syst. Evol. Microbiol.">
        <title>The Global Catalogue of Microorganisms (GCM) 10K type strain sequencing project: providing services to taxonomists for standard genome sequencing and annotation.</title>
        <authorList>
            <consortium name="The Broad Institute Genomics Platform"/>
            <consortium name="The Broad Institute Genome Sequencing Center for Infectious Disease"/>
            <person name="Wu L."/>
            <person name="Ma J."/>
        </authorList>
    </citation>
    <scope>NUCLEOTIDE SEQUENCE [LARGE SCALE GENOMIC DNA]</scope>
    <source>
        <strain evidence="5 6">GX26</strain>
    </source>
</reference>
<name>A0ABD5VMA1_9EURY</name>
<dbReference type="InterPro" id="IPR044843">
    <property type="entry name" value="Trans_IPPS_bact-type"/>
</dbReference>
<dbReference type="Pfam" id="PF00494">
    <property type="entry name" value="SQS_PSY"/>
    <property type="match status" value="1"/>
</dbReference>
<dbReference type="InterPro" id="IPR002060">
    <property type="entry name" value="Squ/phyt_synthse"/>
</dbReference>
<dbReference type="Proteomes" id="UP001596395">
    <property type="component" value="Unassembled WGS sequence"/>
</dbReference>
<evidence type="ECO:0000256" key="2">
    <source>
        <dbReference type="ARBA" id="ARBA00022679"/>
    </source>
</evidence>
<dbReference type="GO" id="GO:0016117">
    <property type="term" value="P:carotenoid biosynthetic process"/>
    <property type="evidence" value="ECO:0007669"/>
    <property type="project" value="UniProtKB-KW"/>
</dbReference>
<protein>
    <submittedName>
        <fullName evidence="5">Phytoene/squalene synthase family protein</fullName>
    </submittedName>
</protein>
<dbReference type="PROSITE" id="PS01045">
    <property type="entry name" value="SQUALEN_PHYTOEN_SYN_2"/>
    <property type="match status" value="1"/>
</dbReference>